<organism evidence="2 3">
    <name type="scientific">Paraburkholderia agricolaris</name>
    <dbReference type="NCBI Taxonomy" id="2152888"/>
    <lineage>
        <taxon>Bacteria</taxon>
        <taxon>Pseudomonadati</taxon>
        <taxon>Pseudomonadota</taxon>
        <taxon>Betaproteobacteria</taxon>
        <taxon>Burkholderiales</taxon>
        <taxon>Burkholderiaceae</taxon>
        <taxon>Paraburkholderia</taxon>
    </lineage>
</organism>
<dbReference type="Pfam" id="PF13160">
    <property type="entry name" value="DUF3995"/>
    <property type="match status" value="1"/>
</dbReference>
<accession>A0ABW8ZN49</accession>
<feature type="transmembrane region" description="Helical" evidence="1">
    <location>
        <begin position="45"/>
        <end position="63"/>
    </location>
</feature>
<evidence type="ECO:0000313" key="2">
    <source>
        <dbReference type="EMBL" id="MFL9884411.1"/>
    </source>
</evidence>
<dbReference type="Proteomes" id="UP001629249">
    <property type="component" value="Unassembled WGS sequence"/>
</dbReference>
<gene>
    <name evidence="2" type="ORF">PQR66_15320</name>
</gene>
<dbReference type="EMBL" id="JAQQFN010000010">
    <property type="protein sequence ID" value="MFL9884411.1"/>
    <property type="molecule type" value="Genomic_DNA"/>
</dbReference>
<keyword evidence="1" id="KW-0472">Membrane</keyword>
<dbReference type="InterPro" id="IPR025058">
    <property type="entry name" value="DUF3995"/>
</dbReference>
<name>A0ABW8ZN49_9BURK</name>
<keyword evidence="1" id="KW-0812">Transmembrane</keyword>
<protein>
    <submittedName>
        <fullName evidence="2">DUF3995 domain-containing protein</fullName>
    </submittedName>
</protein>
<sequence length="134" mass="15199">MLAFAYFIFALMHVYWAMDGRRGLRSAIPERDDGRPLFHPRRYGTWVIAAAIAGCSVLLLWWVRAFASPLPDSVLRGGVLMLAVAMVLRAIGDFRYFGLFRTIRISRFARMDRWLYTPISMLAGALLLLMGLTG</sequence>
<keyword evidence="1" id="KW-1133">Transmembrane helix</keyword>
<comment type="caution">
    <text evidence="2">The sequence shown here is derived from an EMBL/GenBank/DDBJ whole genome shotgun (WGS) entry which is preliminary data.</text>
</comment>
<evidence type="ECO:0000313" key="3">
    <source>
        <dbReference type="Proteomes" id="UP001629249"/>
    </source>
</evidence>
<evidence type="ECO:0000256" key="1">
    <source>
        <dbReference type="SAM" id="Phobius"/>
    </source>
</evidence>
<dbReference type="RefSeq" id="WP_408332801.1">
    <property type="nucleotide sequence ID" value="NZ_JAQQFH010000032.1"/>
</dbReference>
<reference evidence="2 3" key="1">
    <citation type="journal article" date="2024" name="Chem. Sci.">
        <title>Discovery of megapolipeptins by genome mining of a Burkholderiales bacteria collection.</title>
        <authorList>
            <person name="Paulo B.S."/>
            <person name="Recchia M.J.J."/>
            <person name="Lee S."/>
            <person name="Fergusson C.H."/>
            <person name="Romanowski S.B."/>
            <person name="Hernandez A."/>
            <person name="Krull N."/>
            <person name="Liu D.Y."/>
            <person name="Cavanagh H."/>
            <person name="Bos A."/>
            <person name="Gray C.A."/>
            <person name="Murphy B.T."/>
            <person name="Linington R.G."/>
            <person name="Eustaquio A.S."/>
        </authorList>
    </citation>
    <scope>NUCLEOTIDE SEQUENCE [LARGE SCALE GENOMIC DNA]</scope>
    <source>
        <strain evidence="2 3">RL16-012-BIC-B</strain>
    </source>
</reference>
<keyword evidence="3" id="KW-1185">Reference proteome</keyword>
<proteinExistence type="predicted"/>
<feature type="transmembrane region" description="Helical" evidence="1">
    <location>
        <begin position="113"/>
        <end position="132"/>
    </location>
</feature>
<feature type="transmembrane region" description="Helical" evidence="1">
    <location>
        <begin position="75"/>
        <end position="92"/>
    </location>
</feature>